<evidence type="ECO:0000256" key="1">
    <source>
        <dbReference type="SAM" id="MobiDB-lite"/>
    </source>
</evidence>
<reference evidence="2 3" key="1">
    <citation type="submission" date="2021-06" db="EMBL/GenBank/DDBJ databases">
        <title>Caerostris extrusa draft genome.</title>
        <authorList>
            <person name="Kono N."/>
            <person name="Arakawa K."/>
        </authorList>
    </citation>
    <scope>NUCLEOTIDE SEQUENCE [LARGE SCALE GENOMIC DNA]</scope>
</reference>
<evidence type="ECO:0000313" key="3">
    <source>
        <dbReference type="Proteomes" id="UP001054945"/>
    </source>
</evidence>
<feature type="compositionally biased region" description="Polar residues" evidence="1">
    <location>
        <begin position="29"/>
        <end position="40"/>
    </location>
</feature>
<dbReference type="EMBL" id="BPLR01018695">
    <property type="protein sequence ID" value="GIZ01634.1"/>
    <property type="molecule type" value="Genomic_DNA"/>
</dbReference>
<evidence type="ECO:0000313" key="2">
    <source>
        <dbReference type="EMBL" id="GIZ01634.1"/>
    </source>
</evidence>
<gene>
    <name evidence="2" type="ORF">CEXT_132181</name>
</gene>
<sequence length="88" mass="9950">MTTTDNASQPKPQRNIIKQIPHSKPTPLVSFNPSKLTSRPSLEGSKYSITTSKLRDEKAIMRHDTIDVQQADFLPGLYRIKSKDVRPC</sequence>
<keyword evidence="3" id="KW-1185">Reference proteome</keyword>
<comment type="caution">
    <text evidence="2">The sequence shown here is derived from an EMBL/GenBank/DDBJ whole genome shotgun (WGS) entry which is preliminary data.</text>
</comment>
<dbReference type="AlphaFoldDB" id="A0AAV4Y564"/>
<protein>
    <submittedName>
        <fullName evidence="2">Uncharacterized protein</fullName>
    </submittedName>
</protein>
<feature type="region of interest" description="Disordered" evidence="1">
    <location>
        <begin position="1"/>
        <end position="49"/>
    </location>
</feature>
<name>A0AAV4Y564_CAEEX</name>
<organism evidence="2 3">
    <name type="scientific">Caerostris extrusa</name>
    <name type="common">Bark spider</name>
    <name type="synonym">Caerostris bankana</name>
    <dbReference type="NCBI Taxonomy" id="172846"/>
    <lineage>
        <taxon>Eukaryota</taxon>
        <taxon>Metazoa</taxon>
        <taxon>Ecdysozoa</taxon>
        <taxon>Arthropoda</taxon>
        <taxon>Chelicerata</taxon>
        <taxon>Arachnida</taxon>
        <taxon>Araneae</taxon>
        <taxon>Araneomorphae</taxon>
        <taxon>Entelegynae</taxon>
        <taxon>Araneoidea</taxon>
        <taxon>Araneidae</taxon>
        <taxon>Caerostris</taxon>
    </lineage>
</organism>
<accession>A0AAV4Y564</accession>
<proteinExistence type="predicted"/>
<dbReference type="Proteomes" id="UP001054945">
    <property type="component" value="Unassembled WGS sequence"/>
</dbReference>
<feature type="compositionally biased region" description="Polar residues" evidence="1">
    <location>
        <begin position="1"/>
        <end position="12"/>
    </location>
</feature>